<dbReference type="AlphaFoldDB" id="A0A4R7RZG6"/>
<sequence length="298" mass="32645">MPQPTRARDLEVMLIVGAAGEEQYGKLFDAQVTAWKEACTKASVQVSVIGQDGGEDDLKKLESGLKKAVSTQEGQLWLVMIGHGTFDGREAKFNLRGPDLTARQLGEWLKPILREVVFIQTASAGAGFIPPVSGKNRVIVSATKGADEIYYTRFGEYFAPAIGGLPEADLDQDRQVSLLEAFLYASKMTAEFYEKEGRLATEHALLEDNGDGTGTRAEVFEGVKAKDTKADGARAGQIALVLSEEETKLTDEQRQKRDALERELDVLKGKRGEFGEDLYYTELEKLLRSLAEVYGGAS</sequence>
<evidence type="ECO:0000313" key="3">
    <source>
        <dbReference type="Proteomes" id="UP000295662"/>
    </source>
</evidence>
<evidence type="ECO:0000256" key="1">
    <source>
        <dbReference type="SAM" id="Coils"/>
    </source>
</evidence>
<keyword evidence="3" id="KW-1185">Reference proteome</keyword>
<dbReference type="Proteomes" id="UP000295662">
    <property type="component" value="Unassembled WGS sequence"/>
</dbReference>
<dbReference type="EMBL" id="SOCA01000003">
    <property type="protein sequence ID" value="TDU71261.1"/>
    <property type="molecule type" value="Genomic_DNA"/>
</dbReference>
<reference evidence="2 3" key="1">
    <citation type="submission" date="2019-03" db="EMBL/GenBank/DDBJ databases">
        <title>Genomic Encyclopedia of Archaeal and Bacterial Type Strains, Phase II (KMG-II): from individual species to whole genera.</title>
        <authorList>
            <person name="Goeker M."/>
        </authorList>
    </citation>
    <scope>NUCLEOTIDE SEQUENCE [LARGE SCALE GENOMIC DNA]</scope>
    <source>
        <strain evidence="2 3">ATCC 25309</strain>
    </source>
</reference>
<protein>
    <recommendedName>
        <fullName evidence="4">Caspase domain-containing protein</fullName>
    </recommendedName>
</protein>
<keyword evidence="1" id="KW-0175">Coiled coil</keyword>
<name>A0A4R7RZG6_9BACT</name>
<evidence type="ECO:0008006" key="4">
    <source>
        <dbReference type="Google" id="ProtNLM"/>
    </source>
</evidence>
<gene>
    <name evidence="2" type="ORF">EI77_02383</name>
</gene>
<organism evidence="2 3">
    <name type="scientific">Prosthecobacter fusiformis</name>
    <dbReference type="NCBI Taxonomy" id="48464"/>
    <lineage>
        <taxon>Bacteria</taxon>
        <taxon>Pseudomonadati</taxon>
        <taxon>Verrucomicrobiota</taxon>
        <taxon>Verrucomicrobiia</taxon>
        <taxon>Verrucomicrobiales</taxon>
        <taxon>Verrucomicrobiaceae</taxon>
        <taxon>Prosthecobacter</taxon>
    </lineage>
</organism>
<accession>A0A4R7RZG6</accession>
<comment type="caution">
    <text evidence="2">The sequence shown here is derived from an EMBL/GenBank/DDBJ whole genome shotgun (WGS) entry which is preliminary data.</text>
</comment>
<proteinExistence type="predicted"/>
<evidence type="ECO:0000313" key="2">
    <source>
        <dbReference type="EMBL" id="TDU71261.1"/>
    </source>
</evidence>
<feature type="coiled-coil region" evidence="1">
    <location>
        <begin position="242"/>
        <end position="270"/>
    </location>
</feature>